<dbReference type="GO" id="GO:0016787">
    <property type="term" value="F:hydrolase activity"/>
    <property type="evidence" value="ECO:0007669"/>
    <property type="project" value="UniProtKB-KW"/>
</dbReference>
<dbReference type="AlphaFoldDB" id="A0AAX4HNK5"/>
<dbReference type="EMBL" id="CP139487">
    <property type="protein sequence ID" value="WPU64775.1"/>
    <property type="molecule type" value="Genomic_DNA"/>
</dbReference>
<evidence type="ECO:0000256" key="5">
    <source>
        <dbReference type="ARBA" id="ARBA00035648"/>
    </source>
</evidence>
<protein>
    <submittedName>
        <fullName evidence="8">YicC/YloC family endoribonuclease</fullName>
        <ecNumber evidence="8">3.1.-.-</ecNumber>
    </submittedName>
</protein>
<dbReference type="InterPro" id="IPR005229">
    <property type="entry name" value="YicC/YloC-like"/>
</dbReference>
<keyword evidence="2" id="KW-0540">Nuclease</keyword>
<dbReference type="EC" id="3.1.-.-" evidence="8"/>
<comment type="cofactor">
    <cofactor evidence="1">
        <name>a divalent metal cation</name>
        <dbReference type="ChEBI" id="CHEBI:60240"/>
    </cofactor>
</comment>
<reference evidence="8 9" key="1">
    <citation type="submission" date="2023-11" db="EMBL/GenBank/DDBJ databases">
        <title>Peredibacter starrii A3.12.</title>
        <authorList>
            <person name="Mitchell R.J."/>
        </authorList>
    </citation>
    <scope>NUCLEOTIDE SEQUENCE [LARGE SCALE GENOMIC DNA]</scope>
    <source>
        <strain evidence="8 9">A3.12</strain>
    </source>
</reference>
<dbReference type="RefSeq" id="WP_321394215.1">
    <property type="nucleotide sequence ID" value="NZ_CP139487.1"/>
</dbReference>
<dbReference type="Pfam" id="PF08340">
    <property type="entry name" value="YicC-like_C"/>
    <property type="match status" value="1"/>
</dbReference>
<evidence type="ECO:0000256" key="4">
    <source>
        <dbReference type="ARBA" id="ARBA00022801"/>
    </source>
</evidence>
<comment type="similarity">
    <text evidence="5">Belongs to the YicC/YloC family.</text>
</comment>
<dbReference type="Proteomes" id="UP001324634">
    <property type="component" value="Chromosome"/>
</dbReference>
<feature type="domain" description="Endoribonuclease YicC-like C-terminal" evidence="7">
    <location>
        <begin position="172"/>
        <end position="291"/>
    </location>
</feature>
<evidence type="ECO:0000259" key="6">
    <source>
        <dbReference type="Pfam" id="PF03755"/>
    </source>
</evidence>
<dbReference type="InterPro" id="IPR013551">
    <property type="entry name" value="YicC-like_C"/>
</dbReference>
<evidence type="ECO:0000256" key="1">
    <source>
        <dbReference type="ARBA" id="ARBA00001968"/>
    </source>
</evidence>
<evidence type="ECO:0000313" key="9">
    <source>
        <dbReference type="Proteomes" id="UP001324634"/>
    </source>
</evidence>
<dbReference type="Pfam" id="PF03755">
    <property type="entry name" value="YicC-like_N"/>
    <property type="match status" value="1"/>
</dbReference>
<evidence type="ECO:0000256" key="3">
    <source>
        <dbReference type="ARBA" id="ARBA00022759"/>
    </source>
</evidence>
<accession>A0AAX4HNK5</accession>
<dbReference type="GO" id="GO:0004521">
    <property type="term" value="F:RNA endonuclease activity"/>
    <property type="evidence" value="ECO:0007669"/>
    <property type="project" value="InterPro"/>
</dbReference>
<evidence type="ECO:0000256" key="2">
    <source>
        <dbReference type="ARBA" id="ARBA00022722"/>
    </source>
</evidence>
<dbReference type="PANTHER" id="PTHR30636">
    <property type="entry name" value="UPF0701 PROTEIN YICC"/>
    <property type="match status" value="1"/>
</dbReference>
<evidence type="ECO:0000259" key="7">
    <source>
        <dbReference type="Pfam" id="PF08340"/>
    </source>
</evidence>
<dbReference type="InterPro" id="IPR013527">
    <property type="entry name" value="YicC-like_N"/>
</dbReference>
<keyword evidence="9" id="KW-1185">Reference proteome</keyword>
<feature type="domain" description="Endoribonuclease YicC-like N-terminal" evidence="6">
    <location>
        <begin position="3"/>
        <end position="154"/>
    </location>
</feature>
<name>A0AAX4HNK5_9BACT</name>
<dbReference type="KEGG" id="psti:SOO65_18945"/>
<keyword evidence="3" id="KW-0255">Endonuclease</keyword>
<dbReference type="PANTHER" id="PTHR30636:SF3">
    <property type="entry name" value="UPF0701 PROTEIN YICC"/>
    <property type="match status" value="1"/>
</dbReference>
<sequence>MSVYSMTGFGKGEAQGQNYSITTEIKTVNNRFKDFKFRMSSLFNSVELDLRSKLESEFRRGSFDISVTYKRTERAVTEFQVDSKKVEAYLSLMKPVFEKNNVPLQVSPTEFLRSDFYKDEDESKETELEPLVMASFEDAIKALKISRAGEGKKLVDKLLEHLAIYEACLAKIEAMKQEFPDMMKEKLTAKLNEKLKDIKIDESRFLQEVVYYLEKLEIDEEINRARIHVVKLKSVLKSSGEIGRQIDFLLQELGRETNTMGSKSAVPEISTNVVEMKVQLEKIREQALNLE</sequence>
<evidence type="ECO:0000313" key="8">
    <source>
        <dbReference type="EMBL" id="WPU64775.1"/>
    </source>
</evidence>
<proteinExistence type="inferred from homology"/>
<dbReference type="NCBIfam" id="TIGR00255">
    <property type="entry name" value="YicC/YloC family endoribonuclease"/>
    <property type="match status" value="1"/>
</dbReference>
<gene>
    <name evidence="8" type="ORF">SOO65_18945</name>
</gene>
<organism evidence="8 9">
    <name type="scientific">Peredibacter starrii</name>
    <dbReference type="NCBI Taxonomy" id="28202"/>
    <lineage>
        <taxon>Bacteria</taxon>
        <taxon>Pseudomonadati</taxon>
        <taxon>Bdellovibrionota</taxon>
        <taxon>Bacteriovoracia</taxon>
        <taxon>Bacteriovoracales</taxon>
        <taxon>Bacteriovoracaceae</taxon>
        <taxon>Peredibacter</taxon>
    </lineage>
</organism>
<keyword evidence="4 8" id="KW-0378">Hydrolase</keyword>